<dbReference type="InterPro" id="IPR003673">
    <property type="entry name" value="CoA-Trfase_fam_III"/>
</dbReference>
<protein>
    <recommendedName>
        <fullName evidence="3">Carnitine dehydratase</fullName>
    </recommendedName>
</protein>
<dbReference type="PANTHER" id="PTHR48229">
    <property type="entry name" value="CAIB/BAIF FAMILY ENZYME (AFU_ORTHOLOGUE AFUA_1G05360)-RELATED"/>
    <property type="match status" value="1"/>
</dbReference>
<reference evidence="2" key="1">
    <citation type="submission" date="2017-05" db="EMBL/GenBank/DDBJ databases">
        <title>Complete and WGS of Bordetella genogroups.</title>
        <authorList>
            <person name="Spilker T."/>
            <person name="Lipuma J."/>
        </authorList>
    </citation>
    <scope>NUCLEOTIDE SEQUENCE [LARGE SCALE GENOMIC DNA]</scope>
    <source>
        <strain evidence="2">AU16122</strain>
    </source>
</reference>
<sequence length="526" mass="57090">MNWRSRRLLIIKTRYVSQTHKLYVGRDFSCFIDCFPAFDEDGARVMPVSPALSHSACQAIADLLGAQQPWDGSPAARLRFHGEAPAFDSPHALTLSAGAAIGAYALAVEKWWHLATGRRQTVAIDWMQAAASLNPGHFQTQNGYGLPALSLLTELKADFYRTADQRWFFPIGSYPHLRDGVLELLDCANTPAALGRAIGRWKGDDLEAAFEEKRLPGVYARSAEEWLRHPQGALLAQQPVIEVTRIADSDPEPPCPGPRPLSALRVLDLGHVIAGPVIARSLAEHGAEVLRITPPMNQDPFRQTIDTNIGKRSAFLDLTQAADRQRARELVSGADVVVQSWRPGSLARRGLGAEDAAALRPGVIYVSVSAFGDSGPWAERGGFEQLGQTVAGIAVSEGVPGGKPRVVPTYLLNDYLTGYLGAAGVMLALLRRATEGGSYHVKVSLTRTSMWVQGLGLEPGFTPREDRRHFAEGLLPLLETRPSAYGVLQQFPPVAQFSHTPAHWSLPPAPNGAHPATWLDRLAGMG</sequence>
<dbReference type="InterPro" id="IPR044855">
    <property type="entry name" value="CoA-Trfase_III_dom3_sf"/>
</dbReference>
<dbReference type="PANTHER" id="PTHR48229:SF1">
    <property type="entry name" value="ALPHA METHYLACYL-COA RACEMASE-RELATED"/>
    <property type="match status" value="1"/>
</dbReference>
<organism evidence="1 2">
    <name type="scientific">Bordetella genomosp. 10</name>
    <dbReference type="NCBI Taxonomy" id="1416804"/>
    <lineage>
        <taxon>Bacteria</taxon>
        <taxon>Pseudomonadati</taxon>
        <taxon>Pseudomonadota</taxon>
        <taxon>Betaproteobacteria</taxon>
        <taxon>Burkholderiales</taxon>
        <taxon>Alcaligenaceae</taxon>
        <taxon>Bordetella</taxon>
    </lineage>
</organism>
<dbReference type="GO" id="GO:0003824">
    <property type="term" value="F:catalytic activity"/>
    <property type="evidence" value="ECO:0007669"/>
    <property type="project" value="InterPro"/>
</dbReference>
<keyword evidence="2" id="KW-1185">Reference proteome</keyword>
<dbReference type="Gene3D" id="3.30.1540.10">
    <property type="entry name" value="formyl-coa transferase, domain 3"/>
    <property type="match status" value="1"/>
</dbReference>
<dbReference type="Gene3D" id="3.40.50.10540">
    <property type="entry name" value="Crotonobetainyl-coa:carnitine coa-transferase, domain 1"/>
    <property type="match status" value="2"/>
</dbReference>
<dbReference type="InterPro" id="IPR052985">
    <property type="entry name" value="CoA-trans_III_biosynth/detox"/>
</dbReference>
<proteinExistence type="predicted"/>
<gene>
    <name evidence="1" type="ORF">CAL29_03485</name>
</gene>
<accession>A0A261SKK8</accession>
<evidence type="ECO:0000313" key="1">
    <source>
        <dbReference type="EMBL" id="OZI37482.1"/>
    </source>
</evidence>
<comment type="caution">
    <text evidence="1">The sequence shown here is derived from an EMBL/GenBank/DDBJ whole genome shotgun (WGS) entry which is preliminary data.</text>
</comment>
<name>A0A261SKK8_9BORD</name>
<dbReference type="InterPro" id="IPR023606">
    <property type="entry name" value="CoA-Trfase_III_dom_1_sf"/>
</dbReference>
<evidence type="ECO:0000313" key="2">
    <source>
        <dbReference type="Proteomes" id="UP000216020"/>
    </source>
</evidence>
<dbReference type="EMBL" id="NEVM01000001">
    <property type="protein sequence ID" value="OZI37482.1"/>
    <property type="molecule type" value="Genomic_DNA"/>
</dbReference>
<dbReference type="Pfam" id="PF02515">
    <property type="entry name" value="CoA_transf_3"/>
    <property type="match status" value="1"/>
</dbReference>
<dbReference type="Proteomes" id="UP000216020">
    <property type="component" value="Unassembled WGS sequence"/>
</dbReference>
<evidence type="ECO:0008006" key="3">
    <source>
        <dbReference type="Google" id="ProtNLM"/>
    </source>
</evidence>
<dbReference type="AlphaFoldDB" id="A0A261SKK8"/>
<dbReference type="SUPFAM" id="SSF89796">
    <property type="entry name" value="CoA-transferase family III (CaiB/BaiF)"/>
    <property type="match status" value="2"/>
</dbReference>